<sequence>MTARLASSVLDPGTPLRAEPILAVGPPVPYLPELLVAEAAA</sequence>
<evidence type="ECO:0000313" key="1">
    <source>
        <dbReference type="EMBL" id="MFC3508819.1"/>
    </source>
</evidence>
<dbReference type="Proteomes" id="UP001595764">
    <property type="component" value="Unassembled WGS sequence"/>
</dbReference>
<comment type="caution">
    <text evidence="1">The sequence shown here is derived from an EMBL/GenBank/DDBJ whole genome shotgun (WGS) entry which is preliminary data.</text>
</comment>
<gene>
    <name evidence="1" type="ORF">ACFORO_01465</name>
</gene>
<dbReference type="RefSeq" id="WP_377868973.1">
    <property type="nucleotide sequence ID" value="NZ_JBHMAY010000010.1"/>
</dbReference>
<name>A0ABV7Q9A7_9PSEU</name>
<proteinExistence type="predicted"/>
<keyword evidence="2" id="KW-1185">Reference proteome</keyword>
<reference evidence="2" key="1">
    <citation type="journal article" date="2019" name="Int. J. Syst. Evol. Microbiol.">
        <title>The Global Catalogue of Microorganisms (GCM) 10K type strain sequencing project: providing services to taxonomists for standard genome sequencing and annotation.</title>
        <authorList>
            <consortium name="The Broad Institute Genomics Platform"/>
            <consortium name="The Broad Institute Genome Sequencing Center for Infectious Disease"/>
            <person name="Wu L."/>
            <person name="Ma J."/>
        </authorList>
    </citation>
    <scope>NUCLEOTIDE SEQUENCE [LARGE SCALE GENOMIC DNA]</scope>
    <source>
        <strain evidence="2">CGMCC 4.7682</strain>
    </source>
</reference>
<organism evidence="1 2">
    <name type="scientific">Amycolatopsis halotolerans</name>
    <dbReference type="NCBI Taxonomy" id="330083"/>
    <lineage>
        <taxon>Bacteria</taxon>
        <taxon>Bacillati</taxon>
        <taxon>Actinomycetota</taxon>
        <taxon>Actinomycetes</taxon>
        <taxon>Pseudonocardiales</taxon>
        <taxon>Pseudonocardiaceae</taxon>
        <taxon>Amycolatopsis</taxon>
    </lineage>
</organism>
<dbReference type="EMBL" id="JBHRWI010000003">
    <property type="protein sequence ID" value="MFC3508819.1"/>
    <property type="molecule type" value="Genomic_DNA"/>
</dbReference>
<accession>A0ABV7Q9A7</accession>
<evidence type="ECO:0000313" key="2">
    <source>
        <dbReference type="Proteomes" id="UP001595764"/>
    </source>
</evidence>
<protein>
    <submittedName>
        <fullName evidence="1">Uncharacterized protein</fullName>
    </submittedName>
</protein>